<dbReference type="InterPro" id="IPR014782">
    <property type="entry name" value="Peptidase_M1_dom"/>
</dbReference>
<dbReference type="PRINTS" id="PR00756">
    <property type="entry name" value="ALADIPTASE"/>
</dbReference>
<keyword evidence="6 9" id="KW-0862">Zinc</keyword>
<keyword evidence="3" id="KW-0645">Protease</keyword>
<evidence type="ECO:0000256" key="1">
    <source>
        <dbReference type="ARBA" id="ARBA00010136"/>
    </source>
</evidence>
<dbReference type="AlphaFoldDB" id="A0A9X6RMF3"/>
<dbReference type="Gene3D" id="1.10.390.10">
    <property type="entry name" value="Neutral Protease Domain 2"/>
    <property type="match status" value="1"/>
</dbReference>
<feature type="site" description="Transition state stabilizer" evidence="10">
    <location>
        <position position="491"/>
    </location>
</feature>
<feature type="domain" description="Peptidase M1 membrane alanine aminopeptidase" evidence="12">
    <location>
        <begin position="330"/>
        <end position="536"/>
    </location>
</feature>
<dbReference type="EMBL" id="MTYJ01000320">
    <property type="protein sequence ID" value="OWA53418.1"/>
    <property type="molecule type" value="Genomic_DNA"/>
</dbReference>
<dbReference type="Pfam" id="PF17900">
    <property type="entry name" value="Peptidase_M1_N"/>
    <property type="match status" value="1"/>
</dbReference>
<dbReference type="SUPFAM" id="SSF63737">
    <property type="entry name" value="Leukotriene A4 hydrolase N-terminal domain"/>
    <property type="match status" value="1"/>
</dbReference>
<evidence type="ECO:0000313" key="16">
    <source>
        <dbReference type="Proteomes" id="UP000192578"/>
    </source>
</evidence>
<keyword evidence="16" id="KW-1185">Reference proteome</keyword>
<dbReference type="InterPro" id="IPR042097">
    <property type="entry name" value="Aminopeptidase_N-like_N_sf"/>
</dbReference>
<dbReference type="Pfam" id="PF01433">
    <property type="entry name" value="Peptidase_M1"/>
    <property type="match status" value="1"/>
</dbReference>
<evidence type="ECO:0000256" key="8">
    <source>
        <dbReference type="PIRSR" id="PIRSR634016-1"/>
    </source>
</evidence>
<dbReference type="FunFam" id="1.10.390.10:FF:000013">
    <property type="entry name" value="Aminopeptidase N"/>
    <property type="match status" value="1"/>
</dbReference>
<dbReference type="PANTHER" id="PTHR11533:SF294">
    <property type="entry name" value="THYROTROPIN-RELEASING HORMONE-DEGRADING ECTOENZYME"/>
    <property type="match status" value="1"/>
</dbReference>
<keyword evidence="11" id="KW-1133">Transmembrane helix</keyword>
<dbReference type="GO" id="GO:0042277">
    <property type="term" value="F:peptide binding"/>
    <property type="evidence" value="ECO:0007669"/>
    <property type="project" value="TreeGrafter"/>
</dbReference>
<dbReference type="Gene3D" id="2.60.40.1730">
    <property type="entry name" value="tricorn interacting facor f3 domain"/>
    <property type="match status" value="1"/>
</dbReference>
<accession>A0A9X6RMF3</accession>
<evidence type="ECO:0000256" key="3">
    <source>
        <dbReference type="ARBA" id="ARBA00022670"/>
    </source>
</evidence>
<evidence type="ECO:0000259" key="14">
    <source>
        <dbReference type="Pfam" id="PF17900"/>
    </source>
</evidence>
<dbReference type="InterPro" id="IPR001930">
    <property type="entry name" value="Peptidase_M1"/>
</dbReference>
<evidence type="ECO:0000256" key="5">
    <source>
        <dbReference type="ARBA" id="ARBA00022801"/>
    </source>
</evidence>
<protein>
    <submittedName>
        <fullName evidence="15">Aminopeptidase N</fullName>
    </submittedName>
</protein>
<dbReference type="SUPFAM" id="SSF55486">
    <property type="entry name" value="Metalloproteases ('zincins'), catalytic domain"/>
    <property type="match status" value="1"/>
</dbReference>
<dbReference type="Gene3D" id="2.60.40.1910">
    <property type="match status" value="1"/>
</dbReference>
<dbReference type="Proteomes" id="UP000192578">
    <property type="component" value="Unassembled WGS sequence"/>
</dbReference>
<dbReference type="GO" id="GO:0016020">
    <property type="term" value="C:membrane"/>
    <property type="evidence" value="ECO:0007669"/>
    <property type="project" value="TreeGrafter"/>
</dbReference>
<comment type="similarity">
    <text evidence="1">Belongs to the peptidase M1 family.</text>
</comment>
<keyword evidence="5" id="KW-0378">Hydrolase</keyword>
<feature type="transmembrane region" description="Helical" evidence="11">
    <location>
        <begin position="7"/>
        <end position="29"/>
    </location>
</feature>
<evidence type="ECO:0000256" key="11">
    <source>
        <dbReference type="SAM" id="Phobius"/>
    </source>
</evidence>
<reference evidence="16" key="1">
    <citation type="submission" date="2017-01" db="EMBL/GenBank/DDBJ databases">
        <title>Comparative genomics of anhydrobiosis in the tardigrade Hypsibius dujardini.</title>
        <authorList>
            <person name="Yoshida Y."/>
            <person name="Koutsovoulos G."/>
            <person name="Laetsch D."/>
            <person name="Stevens L."/>
            <person name="Kumar S."/>
            <person name="Horikawa D."/>
            <person name="Ishino K."/>
            <person name="Komine S."/>
            <person name="Tomita M."/>
            <person name="Blaxter M."/>
            <person name="Arakawa K."/>
        </authorList>
    </citation>
    <scope>NUCLEOTIDE SEQUENCE [LARGE SCALE GENOMIC DNA]</scope>
    <source>
        <strain evidence="16">Z151</strain>
    </source>
</reference>
<name>A0A9X6RMF3_HYPEX</name>
<feature type="active site" description="Proton acceptor" evidence="8">
    <location>
        <position position="405"/>
    </location>
</feature>
<feature type="binding site" evidence="9">
    <location>
        <position position="427"/>
    </location>
    <ligand>
        <name>Zn(2+)</name>
        <dbReference type="ChEBI" id="CHEBI:29105"/>
        <note>catalytic</note>
    </ligand>
</feature>
<evidence type="ECO:0000259" key="13">
    <source>
        <dbReference type="Pfam" id="PF11838"/>
    </source>
</evidence>
<dbReference type="InterPro" id="IPR045357">
    <property type="entry name" value="Aminopeptidase_N-like_N"/>
</dbReference>
<dbReference type="InterPro" id="IPR050344">
    <property type="entry name" value="Peptidase_M1_aminopeptidases"/>
</dbReference>
<dbReference type="InterPro" id="IPR027268">
    <property type="entry name" value="Peptidase_M4/M1_CTD_sf"/>
</dbReference>
<evidence type="ECO:0000256" key="2">
    <source>
        <dbReference type="ARBA" id="ARBA00022438"/>
    </source>
</evidence>
<dbReference type="GO" id="GO:0070006">
    <property type="term" value="F:metalloaminopeptidase activity"/>
    <property type="evidence" value="ECO:0007669"/>
    <property type="project" value="TreeGrafter"/>
</dbReference>
<keyword evidence="11" id="KW-0812">Transmembrane</keyword>
<feature type="domain" description="Aminopeptidase N-like N-terminal" evidence="14">
    <location>
        <begin position="76"/>
        <end position="289"/>
    </location>
</feature>
<evidence type="ECO:0000256" key="6">
    <source>
        <dbReference type="ARBA" id="ARBA00022833"/>
    </source>
</evidence>
<dbReference type="Gene3D" id="1.25.50.20">
    <property type="match status" value="1"/>
</dbReference>
<dbReference type="GO" id="GO:0006508">
    <property type="term" value="P:proteolysis"/>
    <property type="evidence" value="ECO:0007669"/>
    <property type="project" value="UniProtKB-KW"/>
</dbReference>
<dbReference type="GO" id="GO:0043171">
    <property type="term" value="P:peptide catabolic process"/>
    <property type="evidence" value="ECO:0007669"/>
    <property type="project" value="TreeGrafter"/>
</dbReference>
<keyword evidence="2 15" id="KW-0031">Aminopeptidase</keyword>
<evidence type="ECO:0000256" key="7">
    <source>
        <dbReference type="ARBA" id="ARBA00023049"/>
    </source>
</evidence>
<dbReference type="GO" id="GO:0005615">
    <property type="term" value="C:extracellular space"/>
    <property type="evidence" value="ECO:0007669"/>
    <property type="project" value="TreeGrafter"/>
</dbReference>
<comment type="cofactor">
    <cofactor evidence="9">
        <name>Zn(2+)</name>
        <dbReference type="ChEBI" id="CHEBI:29105"/>
    </cofactor>
    <text evidence="9">Binds 1 zinc ion per subunit.</text>
</comment>
<evidence type="ECO:0000256" key="10">
    <source>
        <dbReference type="PIRSR" id="PIRSR634016-4"/>
    </source>
</evidence>
<keyword evidence="11" id="KW-0472">Membrane</keyword>
<dbReference type="CDD" id="cd09601">
    <property type="entry name" value="M1_APN-Q_like"/>
    <property type="match status" value="1"/>
</dbReference>
<keyword evidence="4 9" id="KW-0479">Metal-binding</keyword>
<evidence type="ECO:0000259" key="12">
    <source>
        <dbReference type="Pfam" id="PF01433"/>
    </source>
</evidence>
<feature type="domain" description="ERAP1-like C-terminal" evidence="13">
    <location>
        <begin position="663"/>
        <end position="1002"/>
    </location>
</feature>
<dbReference type="GO" id="GO:0008270">
    <property type="term" value="F:zinc ion binding"/>
    <property type="evidence" value="ECO:0007669"/>
    <property type="project" value="InterPro"/>
</dbReference>
<evidence type="ECO:0000313" key="15">
    <source>
        <dbReference type="EMBL" id="OWA53418.1"/>
    </source>
</evidence>
<evidence type="ECO:0000256" key="9">
    <source>
        <dbReference type="PIRSR" id="PIRSR634016-3"/>
    </source>
</evidence>
<evidence type="ECO:0000256" key="4">
    <source>
        <dbReference type="ARBA" id="ARBA00022723"/>
    </source>
</evidence>
<proteinExistence type="inferred from homology"/>
<sequence length="1034" mass="117105">MELRKRYCWTFGILFAGILAGLIAVSILLARKTGEELDRAKLTTARHGPFTLHTRATLSPASSESAPIYRLPTTVQPRHYELFLQIHLPYDEDDTLPDALTTRGSHVNITLRTTAQGVRNITFHARHEVKENSVSGYIKQFDKDAVSLLEFTGNGTVDGVFKIVSVDFLKVDIVVVHLDRALLPDRDYKLRIQFEGVIGQNMQGLYRSQFVKDGKTRYLVTSQFEPIMARMAFPCFDEPGIRSRFSTTLKYPNRFTMIRTNGQAEGEAITDGLWLIQKYTTTPAMPVYLNAFLVSDFELTSVDAQDPSEEIYPFNVIARKEFIDRGDAAYALQQGKVMMEFLSREFNQSYIEHLPKLDMAAVPDFNVGAMENWGLILYREARLLYRPKVSTAEQKSGVAGIIAHELAHMLFGNVVTCSWWSNIWLNEGFATYLMYMLMGQANPSWNTKYLFSYWVIHDAFQHDSYLSTHPLYDPRVENNTLIDNSFDPIAYAKGASVIHMLKGVLGEIGFNRVLKEYIRANKLGSVEHGDFLREVEIVALEMGFPAGTMSRYLRSWIEESGYPVLMLDRGSGTDPSEITYTQQIFRYPTLQDNDSINNSTVEPTLWDIPLTLTNGAPGAPLEQETAKHGCFLSKAAGSLRSECESEVLDYPTLPASDERIDNFIIANVQQYGFYRVNYDRHNWNRIIMALPVFLDYPTVTPSSVLKNNVIRGQLIDDSFNLARAGFLSYEVPLKLIHNYFTLETHHGPLASARDNFRHLYVMLEGTVHHDLFVEYMRKLMEGGLYTNSRWSNSWTDADVPSHGDSEGSFNRVMANNIIINLSCYFEVAACVTSAVTRFRRWRESGIGFGPDTRTNNDIQTKEHMLCYGVRHGPVENWHYLRGLYDHPEATTSDQRTILRALACTKYEELVERVLAMVLDGKSVRPQDQSAAFAALGRWVGRRTWDFLRSGWSKLTGSTSTIMADLSRYVKTERHLAQIQQLYVDVGGKDGSDSTAFEKAIEQAQVNVAWMAAHADEVGGILKTLTIGEPTPLLL</sequence>
<dbReference type="PANTHER" id="PTHR11533">
    <property type="entry name" value="PROTEASE M1 ZINC METALLOPROTEASE"/>
    <property type="match status" value="1"/>
</dbReference>
<feature type="binding site" evidence="9">
    <location>
        <position position="404"/>
    </location>
    <ligand>
        <name>Zn(2+)</name>
        <dbReference type="ChEBI" id="CHEBI:29105"/>
        <note>catalytic</note>
    </ligand>
</feature>
<dbReference type="GO" id="GO:0005737">
    <property type="term" value="C:cytoplasm"/>
    <property type="evidence" value="ECO:0007669"/>
    <property type="project" value="TreeGrafter"/>
</dbReference>
<dbReference type="Pfam" id="PF11838">
    <property type="entry name" value="ERAP1_C"/>
    <property type="match status" value="1"/>
</dbReference>
<organism evidence="15 16">
    <name type="scientific">Hypsibius exemplaris</name>
    <name type="common">Freshwater tardigrade</name>
    <dbReference type="NCBI Taxonomy" id="2072580"/>
    <lineage>
        <taxon>Eukaryota</taxon>
        <taxon>Metazoa</taxon>
        <taxon>Ecdysozoa</taxon>
        <taxon>Tardigrada</taxon>
        <taxon>Eutardigrada</taxon>
        <taxon>Parachela</taxon>
        <taxon>Hypsibioidea</taxon>
        <taxon>Hypsibiidae</taxon>
        <taxon>Hypsibius</taxon>
    </lineage>
</organism>
<feature type="binding site" evidence="9">
    <location>
        <position position="408"/>
    </location>
    <ligand>
        <name>Zn(2+)</name>
        <dbReference type="ChEBI" id="CHEBI:29105"/>
        <note>catalytic</note>
    </ligand>
</feature>
<dbReference type="InterPro" id="IPR034016">
    <property type="entry name" value="M1_APN-typ"/>
</dbReference>
<dbReference type="OrthoDB" id="10067359at2759"/>
<comment type="caution">
    <text evidence="15">The sequence shown here is derived from an EMBL/GenBank/DDBJ whole genome shotgun (WGS) entry which is preliminary data.</text>
</comment>
<gene>
    <name evidence="15" type="ORF">BV898_17848</name>
</gene>
<dbReference type="InterPro" id="IPR024571">
    <property type="entry name" value="ERAP1-like_C_dom"/>
</dbReference>
<keyword evidence="7" id="KW-0482">Metalloprotease</keyword>